<dbReference type="AlphaFoldDB" id="A0A5C2RUN3"/>
<organism evidence="1 2">
    <name type="scientific">Lentinus tigrinus ALCF2SS1-6</name>
    <dbReference type="NCBI Taxonomy" id="1328759"/>
    <lineage>
        <taxon>Eukaryota</taxon>
        <taxon>Fungi</taxon>
        <taxon>Dikarya</taxon>
        <taxon>Basidiomycota</taxon>
        <taxon>Agaricomycotina</taxon>
        <taxon>Agaricomycetes</taxon>
        <taxon>Polyporales</taxon>
        <taxon>Polyporaceae</taxon>
        <taxon>Lentinus</taxon>
    </lineage>
</organism>
<dbReference type="EMBL" id="ML122308">
    <property type="protein sequence ID" value="RPD54227.1"/>
    <property type="molecule type" value="Genomic_DNA"/>
</dbReference>
<proteinExistence type="predicted"/>
<dbReference type="Proteomes" id="UP000313359">
    <property type="component" value="Unassembled WGS sequence"/>
</dbReference>
<reference evidence="1" key="1">
    <citation type="journal article" date="2018" name="Genome Biol. Evol.">
        <title>Genomics and development of Lentinus tigrinus, a white-rot wood-decaying mushroom with dimorphic fruiting bodies.</title>
        <authorList>
            <person name="Wu B."/>
            <person name="Xu Z."/>
            <person name="Knudson A."/>
            <person name="Carlson A."/>
            <person name="Chen N."/>
            <person name="Kovaka S."/>
            <person name="LaButti K."/>
            <person name="Lipzen A."/>
            <person name="Pennachio C."/>
            <person name="Riley R."/>
            <person name="Schakwitz W."/>
            <person name="Umezawa K."/>
            <person name="Ohm R.A."/>
            <person name="Grigoriev I.V."/>
            <person name="Nagy L.G."/>
            <person name="Gibbons J."/>
            <person name="Hibbett D."/>
        </authorList>
    </citation>
    <scope>NUCLEOTIDE SEQUENCE [LARGE SCALE GENOMIC DNA]</scope>
    <source>
        <strain evidence="1">ALCF2SS1-6</strain>
    </source>
</reference>
<protein>
    <submittedName>
        <fullName evidence="1">Uncharacterized protein</fullName>
    </submittedName>
</protein>
<gene>
    <name evidence="1" type="ORF">L227DRAFT_354821</name>
</gene>
<evidence type="ECO:0000313" key="1">
    <source>
        <dbReference type="EMBL" id="RPD54227.1"/>
    </source>
</evidence>
<name>A0A5C2RUN3_9APHY</name>
<keyword evidence="2" id="KW-1185">Reference proteome</keyword>
<evidence type="ECO:0000313" key="2">
    <source>
        <dbReference type="Proteomes" id="UP000313359"/>
    </source>
</evidence>
<accession>A0A5C2RUN3</accession>
<sequence>MGYIEAHSIHHWGCDGYPDEKYPTRIAICSWTSRSTVVLFDLRTNDMCNFSSSGVYNMTTFGPNFPSICPSVRSSFRYTSQPLRHLMFAPLQPDIRAEPRTSPESQHSSLGQLLQDLRSARLQSKTVEGYLDILGSTNSGSFKRIGWCFFF</sequence>